<feature type="region of interest" description="Disordered" evidence="3">
    <location>
        <begin position="451"/>
        <end position="476"/>
    </location>
</feature>
<dbReference type="InterPro" id="IPR028889">
    <property type="entry name" value="USP"/>
</dbReference>
<dbReference type="InterPro" id="IPR001394">
    <property type="entry name" value="Peptidase_C19_UCH"/>
</dbReference>
<feature type="compositionally biased region" description="Polar residues" evidence="3">
    <location>
        <begin position="465"/>
        <end position="476"/>
    </location>
</feature>
<dbReference type="GO" id="GO:0016579">
    <property type="term" value="P:protein deubiquitination"/>
    <property type="evidence" value="ECO:0007669"/>
    <property type="project" value="InterPro"/>
</dbReference>
<evidence type="ECO:0000256" key="1">
    <source>
        <dbReference type="ARBA" id="ARBA00000707"/>
    </source>
</evidence>
<keyword evidence="6" id="KW-1185">Reference proteome</keyword>
<evidence type="ECO:0000256" key="3">
    <source>
        <dbReference type="SAM" id="MobiDB-lite"/>
    </source>
</evidence>
<dbReference type="InterPro" id="IPR018200">
    <property type="entry name" value="USP_CS"/>
</dbReference>
<comment type="caution">
    <text evidence="5">The sequence shown here is derived from an EMBL/GenBank/DDBJ whole genome shotgun (WGS) entry which is preliminary data.</text>
</comment>
<comment type="catalytic activity">
    <reaction evidence="1">
        <text>Thiol-dependent hydrolysis of ester, thioester, amide, peptide and isopeptide bonds formed by the C-terminal Gly of ubiquitin (a 76-residue protein attached to proteins as an intracellular targeting signal).</text>
        <dbReference type="EC" id="3.4.19.12"/>
    </reaction>
</comment>
<dbReference type="InterPro" id="IPR050185">
    <property type="entry name" value="Ub_carboxyl-term_hydrolase"/>
</dbReference>
<evidence type="ECO:0000313" key="6">
    <source>
        <dbReference type="Proteomes" id="UP001187531"/>
    </source>
</evidence>
<feature type="region of interest" description="Disordered" evidence="3">
    <location>
        <begin position="772"/>
        <end position="792"/>
    </location>
</feature>
<dbReference type="PROSITE" id="PS00973">
    <property type="entry name" value="USP_2"/>
    <property type="match status" value="1"/>
</dbReference>
<gene>
    <name evidence="5" type="ORF">QYM36_008759</name>
</gene>
<dbReference type="PANTHER" id="PTHR21646">
    <property type="entry name" value="UBIQUITIN CARBOXYL-TERMINAL HYDROLASE"/>
    <property type="match status" value="1"/>
</dbReference>
<dbReference type="EMBL" id="JAVRJZ010000013">
    <property type="protein sequence ID" value="KAK2714305.1"/>
    <property type="molecule type" value="Genomic_DNA"/>
</dbReference>
<dbReference type="EC" id="3.4.19.12" evidence="2"/>
<dbReference type="SUPFAM" id="SSF54001">
    <property type="entry name" value="Cysteine proteinases"/>
    <property type="match status" value="1"/>
</dbReference>
<dbReference type="AlphaFoldDB" id="A0AA88HRF1"/>
<feature type="compositionally biased region" description="Low complexity" evidence="3">
    <location>
        <begin position="312"/>
        <end position="332"/>
    </location>
</feature>
<evidence type="ECO:0000256" key="2">
    <source>
        <dbReference type="ARBA" id="ARBA00012759"/>
    </source>
</evidence>
<dbReference type="Pfam" id="PF00443">
    <property type="entry name" value="UCH"/>
    <property type="match status" value="1"/>
</dbReference>
<dbReference type="PANTHER" id="PTHR21646:SF14">
    <property type="entry name" value="FI05488P"/>
    <property type="match status" value="1"/>
</dbReference>
<dbReference type="GO" id="GO:0004843">
    <property type="term" value="F:cysteine-type deubiquitinase activity"/>
    <property type="evidence" value="ECO:0007669"/>
    <property type="project" value="UniProtKB-EC"/>
</dbReference>
<dbReference type="CDD" id="cd02674">
    <property type="entry name" value="Peptidase_C19R"/>
    <property type="match status" value="1"/>
</dbReference>
<feature type="region of interest" description="Disordered" evidence="3">
    <location>
        <begin position="312"/>
        <end position="333"/>
    </location>
</feature>
<proteinExistence type="predicted"/>
<sequence>MNLQVRLGITVDGRASIQDLKAAICRDSGIDENEAVIVEIDNLGFHQTFLETSSIDVIDENTSLYALELPKLNYNDDGASITITWCNVLVNGDKRQRFGGPFVLQLSRETSYEDLQKLFLKEMSSMITHRTLVTRQKVPLFQMKVVDLTGVLDLSVVSYLDHSLQHPLYMECVDTALSIMEDQKDNIAGPTHIKLELEWDKDTMDDYIVESEERIEDHSSVKRLTEGIEEMPVTLEECLDLYTRAERLSADDAWYCPTCNRKQEGVKTLGLWSLPDILVVHLKRFRQNANQRTMTKLSTVVDFPIHALDMSSHVSPRSPSSLASSAEGEPSSHWLRSNWSRLSKRGSSRERRRPQPIVFQPAIKDQDIYDLYAVCNHHGTDLQGGHYTASCRNPVNGEWYSFDDTHVTQVHEKDLITSSAYLLFYQRRTLASNTPNYSHWSLKLPELRRPLSRRSSVSRGSKSSTDSCTSRRNSISNKKILASQEHLADINGDWRERLGMPSSTRYLTRPMLVRMFIRPTEMPVHMASSTRHMPVLMFIRLREMAVHTASSTRHMPVHMFIRPKEVPVHTASSTRHMPVHMFIRPKEMPVHTASSTRHMPVHMFIRPKEMPVRDFTSKLRHDAKEAELKNDYSGRMHKKAAVLSKTEKMGGSKQVDPFEKLHKEIVVIAEKLSMFYRSPALKKSFKLRRAIMDSIRHTNSLMEKFKTYQNQTLKRNSKGIISSFSFQIAKLNSSIVNLEKDLEKMQKVECAAITTRDNLLQYGTKLCSRKEPSANLRTDNSTEEPEINWREL</sequence>
<dbReference type="PROSITE" id="PS50235">
    <property type="entry name" value="USP_3"/>
    <property type="match status" value="1"/>
</dbReference>
<feature type="non-terminal residue" evidence="5">
    <location>
        <position position="1"/>
    </location>
</feature>
<dbReference type="InterPro" id="IPR038765">
    <property type="entry name" value="Papain-like_cys_pep_sf"/>
</dbReference>
<reference evidence="5" key="1">
    <citation type="submission" date="2023-07" db="EMBL/GenBank/DDBJ databases">
        <title>Chromosome-level genome assembly of Artemia franciscana.</title>
        <authorList>
            <person name="Jo E."/>
        </authorList>
    </citation>
    <scope>NUCLEOTIDE SEQUENCE</scope>
    <source>
        <tissue evidence="5">Whole body</tissue>
    </source>
</reference>
<evidence type="ECO:0000313" key="5">
    <source>
        <dbReference type="EMBL" id="KAK2714305.1"/>
    </source>
</evidence>
<name>A0AA88HRF1_ARTSF</name>
<feature type="compositionally biased region" description="Low complexity" evidence="3">
    <location>
        <begin position="453"/>
        <end position="464"/>
    </location>
</feature>
<evidence type="ECO:0000259" key="4">
    <source>
        <dbReference type="PROSITE" id="PS50235"/>
    </source>
</evidence>
<dbReference type="Gene3D" id="3.90.70.10">
    <property type="entry name" value="Cysteine proteinases"/>
    <property type="match status" value="1"/>
</dbReference>
<protein>
    <recommendedName>
        <fullName evidence="2">ubiquitinyl hydrolase 1</fullName>
        <ecNumber evidence="2">3.4.19.12</ecNumber>
    </recommendedName>
</protein>
<organism evidence="5 6">
    <name type="scientific">Artemia franciscana</name>
    <name type="common">Brine shrimp</name>
    <name type="synonym">Artemia sanfranciscana</name>
    <dbReference type="NCBI Taxonomy" id="6661"/>
    <lineage>
        <taxon>Eukaryota</taxon>
        <taxon>Metazoa</taxon>
        <taxon>Ecdysozoa</taxon>
        <taxon>Arthropoda</taxon>
        <taxon>Crustacea</taxon>
        <taxon>Branchiopoda</taxon>
        <taxon>Anostraca</taxon>
        <taxon>Artemiidae</taxon>
        <taxon>Artemia</taxon>
    </lineage>
</organism>
<accession>A0AA88HRF1</accession>
<feature type="domain" description="USP" evidence="4">
    <location>
        <begin position="1"/>
        <end position="428"/>
    </location>
</feature>
<dbReference type="Proteomes" id="UP001187531">
    <property type="component" value="Unassembled WGS sequence"/>
</dbReference>